<protein>
    <recommendedName>
        <fullName evidence="3">Protein kinase domain-containing protein</fullName>
    </recommendedName>
</protein>
<reference evidence="1 2" key="1">
    <citation type="submission" date="2017-10" db="EMBL/GenBank/DDBJ databases">
        <title>Sequencing the genomes of 1000 actinobacteria strains.</title>
        <authorList>
            <person name="Klenk H.-P."/>
        </authorList>
    </citation>
    <scope>NUCLEOTIDE SEQUENCE [LARGE SCALE GENOMIC DNA]</scope>
    <source>
        <strain evidence="1 2">DSM 21863</strain>
    </source>
</reference>
<dbReference type="Proteomes" id="UP000224130">
    <property type="component" value="Unassembled WGS sequence"/>
</dbReference>
<dbReference type="SUPFAM" id="SSF56112">
    <property type="entry name" value="Protein kinase-like (PK-like)"/>
    <property type="match status" value="2"/>
</dbReference>
<proteinExistence type="predicted"/>
<dbReference type="EMBL" id="PDJJ01000001">
    <property type="protein sequence ID" value="PFG42656.1"/>
    <property type="molecule type" value="Genomic_DNA"/>
</dbReference>
<gene>
    <name evidence="1" type="ORF">ATJ88_1324</name>
</gene>
<evidence type="ECO:0000313" key="2">
    <source>
        <dbReference type="Proteomes" id="UP000224130"/>
    </source>
</evidence>
<dbReference type="RefSeq" id="WP_098463130.1">
    <property type="nucleotide sequence ID" value="NZ_PDJJ01000001.1"/>
</dbReference>
<sequence length="364" mass="39766">MTSTDAHHARRVAAYRSASAALGGMGEDALRSLLDGAVPVGAGIGGQTLRVQVDGVPVFVKRLRLTDLERRPEHRRSSANLFGLPLFSHLGLGTIGGPGFGAWRELSVHLMTTEWVLTGEHDGFPLTYHWRVLPDDGLPLPVELADVDRAVDYWGGDTAIRRRIEAVRDATASVVLFLEHLPQTLHDWLGAQVRAGDEAVERACAMVDSGLRDVVAFMNGRGLLHLDCHFWNVLTDGRRLYVADYGLAVSDRFALDPAEAEFVSSHGGYDRCYTAWTLVNWLVVALLGCGADERRELVRSWAAGVTPEGVPAAVAALVARDAPLAAAMGDFCLRFRFDGRREPFPSEELRRLDAARRLPARAGD</sequence>
<dbReference type="OrthoDB" id="4516319at2"/>
<dbReference type="AlphaFoldDB" id="A0A2A9EVR0"/>
<comment type="caution">
    <text evidence="1">The sequence shown here is derived from an EMBL/GenBank/DDBJ whole genome shotgun (WGS) entry which is preliminary data.</text>
</comment>
<keyword evidence="2" id="KW-1185">Reference proteome</keyword>
<organism evidence="1 2">
    <name type="scientific">Isoptericola jiangsuensis</name>
    <dbReference type="NCBI Taxonomy" id="548579"/>
    <lineage>
        <taxon>Bacteria</taxon>
        <taxon>Bacillati</taxon>
        <taxon>Actinomycetota</taxon>
        <taxon>Actinomycetes</taxon>
        <taxon>Micrococcales</taxon>
        <taxon>Promicromonosporaceae</taxon>
        <taxon>Isoptericola</taxon>
    </lineage>
</organism>
<evidence type="ECO:0008006" key="3">
    <source>
        <dbReference type="Google" id="ProtNLM"/>
    </source>
</evidence>
<name>A0A2A9EVR0_9MICO</name>
<accession>A0A2A9EVR0</accession>
<evidence type="ECO:0000313" key="1">
    <source>
        <dbReference type="EMBL" id="PFG42656.1"/>
    </source>
</evidence>
<dbReference type="InterPro" id="IPR011009">
    <property type="entry name" value="Kinase-like_dom_sf"/>
</dbReference>